<proteinExistence type="predicted"/>
<reference evidence="1" key="1">
    <citation type="journal article" date="2020" name="Stud. Mycol.">
        <title>101 Dothideomycetes genomes: a test case for predicting lifestyles and emergence of pathogens.</title>
        <authorList>
            <person name="Haridas S."/>
            <person name="Albert R."/>
            <person name="Binder M."/>
            <person name="Bloem J."/>
            <person name="Labutti K."/>
            <person name="Salamov A."/>
            <person name="Andreopoulos B."/>
            <person name="Baker S."/>
            <person name="Barry K."/>
            <person name="Bills G."/>
            <person name="Bluhm B."/>
            <person name="Cannon C."/>
            <person name="Castanera R."/>
            <person name="Culley D."/>
            <person name="Daum C."/>
            <person name="Ezra D."/>
            <person name="Gonzalez J."/>
            <person name="Henrissat B."/>
            <person name="Kuo A."/>
            <person name="Liang C."/>
            <person name="Lipzen A."/>
            <person name="Lutzoni F."/>
            <person name="Magnuson J."/>
            <person name="Mondo S."/>
            <person name="Nolan M."/>
            <person name="Ohm R."/>
            <person name="Pangilinan J."/>
            <person name="Park H.-J."/>
            <person name="Ramirez L."/>
            <person name="Alfaro M."/>
            <person name="Sun H."/>
            <person name="Tritt A."/>
            <person name="Yoshinaga Y."/>
            <person name="Zwiers L.-H."/>
            <person name="Turgeon B."/>
            <person name="Goodwin S."/>
            <person name="Spatafora J."/>
            <person name="Crous P."/>
            <person name="Grigoriev I."/>
        </authorList>
    </citation>
    <scope>NUCLEOTIDE SEQUENCE</scope>
    <source>
        <strain evidence="1">CBS 115976</strain>
    </source>
</reference>
<protein>
    <submittedName>
        <fullName evidence="1">Uncharacterized protein</fullName>
    </submittedName>
</protein>
<gene>
    <name evidence="1" type="ORF">BT63DRAFT_110839</name>
</gene>
<dbReference type="EMBL" id="MU004244">
    <property type="protein sequence ID" value="KAF2663725.1"/>
    <property type="molecule type" value="Genomic_DNA"/>
</dbReference>
<organism evidence="1 2">
    <name type="scientific">Microthyrium microscopicum</name>
    <dbReference type="NCBI Taxonomy" id="703497"/>
    <lineage>
        <taxon>Eukaryota</taxon>
        <taxon>Fungi</taxon>
        <taxon>Dikarya</taxon>
        <taxon>Ascomycota</taxon>
        <taxon>Pezizomycotina</taxon>
        <taxon>Dothideomycetes</taxon>
        <taxon>Dothideomycetes incertae sedis</taxon>
        <taxon>Microthyriales</taxon>
        <taxon>Microthyriaceae</taxon>
        <taxon>Microthyrium</taxon>
    </lineage>
</organism>
<sequence>MIVPNIFACSAPIPTAASLNNAPSVRVMDPRPSGTNLYRTVQTSRPIAGSPGATGTIIEPRSSKVIYYIKTTTVHLSFIFVRIGLAQLSGMGEANVPQRKQKQQQAVRMPALDRGPQIIGCNAANNQSSCCLTFLLARTVLHACQQESSKGASA</sequence>
<dbReference type="AlphaFoldDB" id="A0A6A6TUI4"/>
<dbReference type="Proteomes" id="UP000799302">
    <property type="component" value="Unassembled WGS sequence"/>
</dbReference>
<name>A0A6A6TUI4_9PEZI</name>
<keyword evidence="2" id="KW-1185">Reference proteome</keyword>
<evidence type="ECO:0000313" key="2">
    <source>
        <dbReference type="Proteomes" id="UP000799302"/>
    </source>
</evidence>
<accession>A0A6A6TUI4</accession>
<evidence type="ECO:0000313" key="1">
    <source>
        <dbReference type="EMBL" id="KAF2663725.1"/>
    </source>
</evidence>